<evidence type="ECO:0000313" key="2">
    <source>
        <dbReference type="EMBL" id="MBW7571121.1"/>
    </source>
</evidence>
<dbReference type="EMBL" id="JAGFNY010000059">
    <property type="protein sequence ID" value="MBW7571121.1"/>
    <property type="molecule type" value="Genomic_DNA"/>
</dbReference>
<evidence type="ECO:0000259" key="1">
    <source>
        <dbReference type="Pfam" id="PF20020"/>
    </source>
</evidence>
<dbReference type="Proteomes" id="UP000731465">
    <property type="component" value="Unassembled WGS sequence"/>
</dbReference>
<evidence type="ECO:0000313" key="3">
    <source>
        <dbReference type="Proteomes" id="UP000731465"/>
    </source>
</evidence>
<proteinExistence type="predicted"/>
<sequence length="170" mass="20047">MLNCEKIYIHGYITRIVKQIGINEKTFLIPRIICKGGNPVQRTHVLLPDFILPYCNYSVKTLCIVFSNEIPINTVEKISKEEWDKLVSIISRKSLNDKIEYIIRAKHKLKKRYKEIGSTHIFINKVQVPPKMLSIPIKIARFYYLLTSEKHRCINVQQYFSHTIYQFDTS</sequence>
<organism evidence="2 3">
    <name type="scientific">Succinivibrio faecicola</name>
    <dbReference type="NCBI Taxonomy" id="2820300"/>
    <lineage>
        <taxon>Bacteria</taxon>
        <taxon>Pseudomonadati</taxon>
        <taxon>Pseudomonadota</taxon>
        <taxon>Gammaproteobacteria</taxon>
        <taxon>Aeromonadales</taxon>
        <taxon>Succinivibrionaceae</taxon>
        <taxon>Succinivibrio</taxon>
    </lineage>
</organism>
<comment type="caution">
    <text evidence="2">The sequence shown here is derived from an EMBL/GenBank/DDBJ whole genome shotgun (WGS) entry which is preliminary data.</text>
</comment>
<feature type="domain" description="DUF6431" evidence="1">
    <location>
        <begin position="5"/>
        <end position="76"/>
    </location>
</feature>
<name>A0ABS7DIK2_9GAMM</name>
<dbReference type="InterPro" id="IPR045536">
    <property type="entry name" value="DUF6431"/>
</dbReference>
<keyword evidence="3" id="KW-1185">Reference proteome</keyword>
<dbReference type="Pfam" id="PF20020">
    <property type="entry name" value="DUF6431"/>
    <property type="match status" value="1"/>
</dbReference>
<protein>
    <recommendedName>
        <fullName evidence="1">DUF6431 domain-containing protein</fullName>
    </recommendedName>
</protein>
<gene>
    <name evidence="2" type="ORF">J5V48_09480</name>
</gene>
<dbReference type="RefSeq" id="WP_219938359.1">
    <property type="nucleotide sequence ID" value="NZ_JAGFNY010000059.1"/>
</dbReference>
<accession>A0ABS7DIK2</accession>
<reference evidence="2 3" key="1">
    <citation type="submission" date="2021-03" db="EMBL/GenBank/DDBJ databases">
        <title>Succinivibrio sp. nov. isolated from feces of cow.</title>
        <authorList>
            <person name="Choi J.-Y."/>
        </authorList>
    </citation>
    <scope>NUCLEOTIDE SEQUENCE [LARGE SCALE GENOMIC DNA]</scope>
    <source>
        <strain evidence="2 3">AGMB01872</strain>
    </source>
</reference>